<dbReference type="AlphaFoldDB" id="A7EVI1"/>
<evidence type="ECO:0000313" key="6">
    <source>
        <dbReference type="EMBL" id="EDN93473.1"/>
    </source>
</evidence>
<dbReference type="Proteomes" id="UP000001312">
    <property type="component" value="Unassembled WGS sequence"/>
</dbReference>
<dbReference type="GO" id="GO:0071944">
    <property type="term" value="C:cell periphery"/>
    <property type="evidence" value="ECO:0007669"/>
    <property type="project" value="UniProtKB-ARBA"/>
</dbReference>
<dbReference type="OMA" id="WTIEGIP"/>
<proteinExistence type="predicted"/>
<dbReference type="CDD" id="cd12087">
    <property type="entry name" value="TM_EGFR-like"/>
    <property type="match status" value="1"/>
</dbReference>
<dbReference type="HOGENOM" id="CLU_078561_0_0_1"/>
<dbReference type="PANTHER" id="PTHR15549:SF26">
    <property type="entry name" value="AXIAL BUDDING PATTERN PROTEIN 2-RELATED"/>
    <property type="match status" value="1"/>
</dbReference>
<evidence type="ECO:0008006" key="8">
    <source>
        <dbReference type="Google" id="ProtNLM"/>
    </source>
</evidence>
<gene>
    <name evidence="6" type="ORF">SS1G_09339</name>
</gene>
<dbReference type="InParanoid" id="A7EVI1"/>
<evidence type="ECO:0000256" key="4">
    <source>
        <dbReference type="ARBA" id="ARBA00023136"/>
    </source>
</evidence>
<keyword evidence="2 5" id="KW-0812">Transmembrane</keyword>
<evidence type="ECO:0000313" key="7">
    <source>
        <dbReference type="Proteomes" id="UP000001312"/>
    </source>
</evidence>
<evidence type="ECO:0000256" key="1">
    <source>
        <dbReference type="ARBA" id="ARBA00004167"/>
    </source>
</evidence>
<sequence length="300" mass="31945">MSAWDVSKYEEALVAAESTLFKLFPDLLYAVRAQTGVSSAVWVVPDGNTADLSKTYTEGITLQVTWNSVPEGYKFNTLSNLWVTTWDYENTQFSQLLTENVNTNNSGTYDWTITIPAKILNKDAKYVLRFKDLSSVYNASSQEVSSTGFLVINGGSSSSSTISSSQTSSQTSIQTFSSASSTSSTSTVAISPATSSGGIVTPLATSSSTPISGDNDNGLSGGAKAGIAVGIVVAALLIAGLAFYIFRRRRNGKSTSTRPQTDFPAEPAVYYDPPKQYFTGNTTNVVAEIGGRERVELQGS</sequence>
<reference evidence="7" key="1">
    <citation type="journal article" date="2011" name="PLoS Genet.">
        <title>Genomic analysis of the necrotrophic fungal pathogens Sclerotinia sclerotiorum and Botrytis cinerea.</title>
        <authorList>
            <person name="Amselem J."/>
            <person name="Cuomo C.A."/>
            <person name="van Kan J.A."/>
            <person name="Viaud M."/>
            <person name="Benito E.P."/>
            <person name="Couloux A."/>
            <person name="Coutinho P.M."/>
            <person name="de Vries R.P."/>
            <person name="Dyer P.S."/>
            <person name="Fillinger S."/>
            <person name="Fournier E."/>
            <person name="Gout L."/>
            <person name="Hahn M."/>
            <person name="Kohn L."/>
            <person name="Lapalu N."/>
            <person name="Plummer K.M."/>
            <person name="Pradier J.M."/>
            <person name="Quevillon E."/>
            <person name="Sharon A."/>
            <person name="Simon A."/>
            <person name="ten Have A."/>
            <person name="Tudzynski B."/>
            <person name="Tudzynski P."/>
            <person name="Wincker P."/>
            <person name="Andrew M."/>
            <person name="Anthouard V."/>
            <person name="Beever R.E."/>
            <person name="Beffa R."/>
            <person name="Benoit I."/>
            <person name="Bouzid O."/>
            <person name="Brault B."/>
            <person name="Chen Z."/>
            <person name="Choquer M."/>
            <person name="Collemare J."/>
            <person name="Cotton P."/>
            <person name="Danchin E.G."/>
            <person name="Da Silva C."/>
            <person name="Gautier A."/>
            <person name="Giraud C."/>
            <person name="Giraud T."/>
            <person name="Gonzalez C."/>
            <person name="Grossetete S."/>
            <person name="Guldener U."/>
            <person name="Henrissat B."/>
            <person name="Howlett B.J."/>
            <person name="Kodira C."/>
            <person name="Kretschmer M."/>
            <person name="Lappartient A."/>
            <person name="Leroch M."/>
            <person name="Levis C."/>
            <person name="Mauceli E."/>
            <person name="Neuveglise C."/>
            <person name="Oeser B."/>
            <person name="Pearson M."/>
            <person name="Poulain J."/>
            <person name="Poussereau N."/>
            <person name="Quesneville H."/>
            <person name="Rascle C."/>
            <person name="Schumacher J."/>
            <person name="Segurens B."/>
            <person name="Sexton A."/>
            <person name="Silva E."/>
            <person name="Sirven C."/>
            <person name="Soanes D.M."/>
            <person name="Talbot N.J."/>
            <person name="Templeton M."/>
            <person name="Yandava C."/>
            <person name="Yarden O."/>
            <person name="Zeng Q."/>
            <person name="Rollins J.A."/>
            <person name="Lebrun M.H."/>
            <person name="Dickman M."/>
        </authorList>
    </citation>
    <scope>NUCLEOTIDE SEQUENCE [LARGE SCALE GENOMIC DNA]</scope>
    <source>
        <strain evidence="7">ATCC 18683 / 1980 / Ss-1</strain>
    </source>
</reference>
<dbReference type="RefSeq" id="XP_001589618.1">
    <property type="nucleotide sequence ID" value="XM_001589568.1"/>
</dbReference>
<dbReference type="InterPro" id="IPR051694">
    <property type="entry name" value="Immunoregulatory_rcpt-like"/>
</dbReference>
<keyword evidence="4 5" id="KW-0472">Membrane</keyword>
<evidence type="ECO:0000256" key="3">
    <source>
        <dbReference type="ARBA" id="ARBA00022989"/>
    </source>
</evidence>
<comment type="subcellular location">
    <subcellularLocation>
        <location evidence="1">Membrane</location>
        <topology evidence="1">Single-pass membrane protein</topology>
    </subcellularLocation>
</comment>
<keyword evidence="7" id="KW-1185">Reference proteome</keyword>
<feature type="transmembrane region" description="Helical" evidence="5">
    <location>
        <begin position="225"/>
        <end position="246"/>
    </location>
</feature>
<protein>
    <recommendedName>
        <fullName evidence="8">Mid2 domain-containing protein</fullName>
    </recommendedName>
</protein>
<evidence type="ECO:0000256" key="2">
    <source>
        <dbReference type="ARBA" id="ARBA00022692"/>
    </source>
</evidence>
<accession>A7EVI1</accession>
<dbReference type="PANTHER" id="PTHR15549">
    <property type="entry name" value="PAIRED IMMUNOGLOBULIN-LIKE TYPE 2 RECEPTOR"/>
    <property type="match status" value="1"/>
</dbReference>
<dbReference type="KEGG" id="ssl:SS1G_09339"/>
<name>A7EVI1_SCLS1</name>
<dbReference type="STRING" id="665079.A7EVI1"/>
<dbReference type="EMBL" id="CH476633">
    <property type="protein sequence ID" value="EDN93473.1"/>
    <property type="molecule type" value="Genomic_DNA"/>
</dbReference>
<keyword evidence="3 5" id="KW-1133">Transmembrane helix</keyword>
<dbReference type="GeneID" id="5485828"/>
<organism evidence="6 7">
    <name type="scientific">Sclerotinia sclerotiorum (strain ATCC 18683 / 1980 / Ss-1)</name>
    <name type="common">White mold</name>
    <name type="synonym">Whetzelinia sclerotiorum</name>
    <dbReference type="NCBI Taxonomy" id="665079"/>
    <lineage>
        <taxon>Eukaryota</taxon>
        <taxon>Fungi</taxon>
        <taxon>Dikarya</taxon>
        <taxon>Ascomycota</taxon>
        <taxon>Pezizomycotina</taxon>
        <taxon>Leotiomycetes</taxon>
        <taxon>Helotiales</taxon>
        <taxon>Sclerotiniaceae</taxon>
        <taxon>Sclerotinia</taxon>
    </lineage>
</organism>
<dbReference type="GO" id="GO:0016020">
    <property type="term" value="C:membrane"/>
    <property type="evidence" value="ECO:0007669"/>
    <property type="project" value="UniProtKB-SubCell"/>
</dbReference>
<dbReference type="eggNOG" id="ENOG502STAJ">
    <property type="taxonomic scope" value="Eukaryota"/>
</dbReference>
<evidence type="ECO:0000256" key="5">
    <source>
        <dbReference type="SAM" id="Phobius"/>
    </source>
</evidence>